<dbReference type="Proteomes" id="UP001314170">
    <property type="component" value="Unassembled WGS sequence"/>
</dbReference>
<proteinExistence type="predicted"/>
<keyword evidence="2" id="KW-1185">Reference proteome</keyword>
<dbReference type="AlphaFoldDB" id="A0AAV1RZK6"/>
<evidence type="ECO:0000313" key="2">
    <source>
        <dbReference type="Proteomes" id="UP001314170"/>
    </source>
</evidence>
<gene>
    <name evidence="1" type="ORF">DCAF_LOCUS16859</name>
</gene>
<organism evidence="1 2">
    <name type="scientific">Dovyalis caffra</name>
    <dbReference type="NCBI Taxonomy" id="77055"/>
    <lineage>
        <taxon>Eukaryota</taxon>
        <taxon>Viridiplantae</taxon>
        <taxon>Streptophyta</taxon>
        <taxon>Embryophyta</taxon>
        <taxon>Tracheophyta</taxon>
        <taxon>Spermatophyta</taxon>
        <taxon>Magnoliopsida</taxon>
        <taxon>eudicotyledons</taxon>
        <taxon>Gunneridae</taxon>
        <taxon>Pentapetalae</taxon>
        <taxon>rosids</taxon>
        <taxon>fabids</taxon>
        <taxon>Malpighiales</taxon>
        <taxon>Salicaceae</taxon>
        <taxon>Flacourtieae</taxon>
        <taxon>Dovyalis</taxon>
    </lineage>
</organism>
<comment type="caution">
    <text evidence="1">The sequence shown here is derived from an EMBL/GenBank/DDBJ whole genome shotgun (WGS) entry which is preliminary data.</text>
</comment>
<protein>
    <submittedName>
        <fullName evidence="1">Uncharacterized protein</fullName>
    </submittedName>
</protein>
<reference evidence="1 2" key="1">
    <citation type="submission" date="2024-01" db="EMBL/GenBank/DDBJ databases">
        <authorList>
            <person name="Waweru B."/>
        </authorList>
    </citation>
    <scope>NUCLEOTIDE SEQUENCE [LARGE SCALE GENOMIC DNA]</scope>
</reference>
<evidence type="ECO:0000313" key="1">
    <source>
        <dbReference type="EMBL" id="CAK7342566.1"/>
    </source>
</evidence>
<dbReference type="EMBL" id="CAWUPB010001160">
    <property type="protein sequence ID" value="CAK7342566.1"/>
    <property type="molecule type" value="Genomic_DNA"/>
</dbReference>
<accession>A0AAV1RZK6</accession>
<name>A0AAV1RZK6_9ROSI</name>
<sequence length="103" mass="11297">MNDRPIEDETCKTIRHATSGSSLRSIILYDDTLHKKSKDNIMDALAPFAHDRVCGMAMVHGPMIAGPCSCGSTTHMGNSNIKFVQDEQRFLNKADSQSLGQNS</sequence>